<dbReference type="AlphaFoldDB" id="A0A6L2K1Q4"/>
<organism evidence="1">
    <name type="scientific">Tanacetum cinerariifolium</name>
    <name type="common">Dalmatian daisy</name>
    <name type="synonym">Chrysanthemum cinerariifolium</name>
    <dbReference type="NCBI Taxonomy" id="118510"/>
    <lineage>
        <taxon>Eukaryota</taxon>
        <taxon>Viridiplantae</taxon>
        <taxon>Streptophyta</taxon>
        <taxon>Embryophyta</taxon>
        <taxon>Tracheophyta</taxon>
        <taxon>Spermatophyta</taxon>
        <taxon>Magnoliopsida</taxon>
        <taxon>eudicotyledons</taxon>
        <taxon>Gunneridae</taxon>
        <taxon>Pentapetalae</taxon>
        <taxon>asterids</taxon>
        <taxon>campanulids</taxon>
        <taxon>Asterales</taxon>
        <taxon>Asteraceae</taxon>
        <taxon>Asteroideae</taxon>
        <taxon>Anthemideae</taxon>
        <taxon>Anthemidinae</taxon>
        <taxon>Tanacetum</taxon>
    </lineage>
</organism>
<evidence type="ECO:0000313" key="1">
    <source>
        <dbReference type="EMBL" id="GEU42712.1"/>
    </source>
</evidence>
<dbReference type="PANTHER" id="PTHR47689">
    <property type="entry name" value="TETRATRICOPEPTIDE REPEAT (TPR)-LIKE SUPERFAMILY PROTEIN"/>
    <property type="match status" value="1"/>
</dbReference>
<reference evidence="1" key="1">
    <citation type="journal article" date="2019" name="Sci. Rep.">
        <title>Draft genome of Tanacetum cinerariifolium, the natural source of mosquito coil.</title>
        <authorList>
            <person name="Yamashiro T."/>
            <person name="Shiraishi A."/>
            <person name="Satake H."/>
            <person name="Nakayama K."/>
        </authorList>
    </citation>
    <scope>NUCLEOTIDE SEQUENCE</scope>
</reference>
<sequence length="149" mass="16703">MKRDVIARRALDKSMKHGSNRKSHEISRTDTYSARTALLILMQGLNALSQLEVTNVTLQESGVKHEEILPHPEAEKTLLDCVSAFKQFGIQMSLADFGDIKGEYLSCLKHLSALLGKSRNNSLKRPTMEELLNEIKRVEGESAMPNQKP</sequence>
<dbReference type="EMBL" id="BKCJ010001606">
    <property type="protein sequence ID" value="GEU42712.1"/>
    <property type="molecule type" value="Genomic_DNA"/>
</dbReference>
<protein>
    <submittedName>
        <fullName evidence="1">Uncharacterized protein</fullName>
    </submittedName>
</protein>
<dbReference type="PANTHER" id="PTHR47689:SF2">
    <property type="entry name" value="TETRATRICOPEPTIDE REPEAT (TPR)-LIKE SUPERFAMILY PROTEIN"/>
    <property type="match status" value="1"/>
</dbReference>
<name>A0A6L2K1Q4_TANCI</name>
<gene>
    <name evidence="1" type="ORF">Tci_014690</name>
</gene>
<accession>A0A6L2K1Q4</accession>
<proteinExistence type="predicted"/>
<comment type="caution">
    <text evidence="1">The sequence shown here is derived from an EMBL/GenBank/DDBJ whole genome shotgun (WGS) entry which is preliminary data.</text>
</comment>